<organism evidence="1 2">
    <name type="scientific">Nocardia mangyaensis</name>
    <dbReference type="NCBI Taxonomy" id="2213200"/>
    <lineage>
        <taxon>Bacteria</taxon>
        <taxon>Bacillati</taxon>
        <taxon>Actinomycetota</taxon>
        <taxon>Actinomycetes</taxon>
        <taxon>Mycobacteriales</taxon>
        <taxon>Nocardiaceae</taxon>
        <taxon>Nocardia</taxon>
    </lineage>
</organism>
<protein>
    <submittedName>
        <fullName evidence="1">Uncharacterized protein</fullName>
    </submittedName>
</protein>
<reference evidence="1" key="1">
    <citation type="submission" date="2016-11" db="EMBL/GenBank/DDBJ databases">
        <authorList>
            <person name="Jaros S."/>
            <person name="Januszkiewicz K."/>
            <person name="Wedrychowicz H."/>
        </authorList>
    </citation>
    <scope>NUCLEOTIDE SEQUENCE [LARGE SCALE GENOMIC DNA]</scope>
    <source>
        <strain evidence="1">Y48</strain>
    </source>
</reference>
<proteinExistence type="predicted"/>
<evidence type="ECO:0000313" key="2">
    <source>
        <dbReference type="Proteomes" id="UP000183810"/>
    </source>
</evidence>
<accession>A0A1J0VZI2</accession>
<keyword evidence="2" id="KW-1185">Reference proteome</keyword>
<evidence type="ECO:0000313" key="1">
    <source>
        <dbReference type="EMBL" id="APE37335.1"/>
    </source>
</evidence>
<dbReference type="AlphaFoldDB" id="A0A1J0VZI2"/>
<dbReference type="EMBL" id="CP018082">
    <property type="protein sequence ID" value="APE37335.1"/>
    <property type="molecule type" value="Genomic_DNA"/>
</dbReference>
<dbReference type="Proteomes" id="UP000183810">
    <property type="component" value="Chromosome"/>
</dbReference>
<dbReference type="KEGG" id="nsl:BOX37_29190"/>
<name>A0A1J0VZI2_9NOCA</name>
<sequence length="73" mass="8145">MIDTVERADRDGDPDDHRDLFIEPMLARDRVFPIGVLLLGQGGARLGHPRDASAGCRDPQGRDTRVAIRVRPR</sequence>
<gene>
    <name evidence="1" type="ORF">BOX37_29190</name>
</gene>